<feature type="compositionally biased region" description="Basic and acidic residues" evidence="1">
    <location>
        <begin position="824"/>
        <end position="841"/>
    </location>
</feature>
<feature type="compositionally biased region" description="Low complexity" evidence="1">
    <location>
        <begin position="153"/>
        <end position="162"/>
    </location>
</feature>
<dbReference type="EMBL" id="JAOAOG010000320">
    <property type="protein sequence ID" value="KAJ6229567.1"/>
    <property type="molecule type" value="Genomic_DNA"/>
</dbReference>
<evidence type="ECO:0000313" key="3">
    <source>
        <dbReference type="Proteomes" id="UP001150062"/>
    </source>
</evidence>
<comment type="caution">
    <text evidence="2">The sequence shown here is derived from an EMBL/GenBank/DDBJ whole genome shotgun (WGS) entry which is preliminary data.</text>
</comment>
<dbReference type="SMART" id="SM00262">
    <property type="entry name" value="GEL"/>
    <property type="match status" value="1"/>
</dbReference>
<feature type="compositionally biased region" description="Acidic residues" evidence="1">
    <location>
        <begin position="804"/>
        <end position="823"/>
    </location>
</feature>
<protein>
    <submittedName>
        <fullName evidence="2">Cysteine and glycine-rich protein 2 binding protein</fullName>
    </submittedName>
</protein>
<accession>A0ABQ8XAE0</accession>
<feature type="compositionally biased region" description="Acidic residues" evidence="1">
    <location>
        <begin position="571"/>
        <end position="603"/>
    </location>
</feature>
<organism evidence="2 3">
    <name type="scientific">Anaeramoeba flamelloides</name>
    <dbReference type="NCBI Taxonomy" id="1746091"/>
    <lineage>
        <taxon>Eukaryota</taxon>
        <taxon>Metamonada</taxon>
        <taxon>Anaeramoebidae</taxon>
        <taxon>Anaeramoeba</taxon>
    </lineage>
</organism>
<dbReference type="PANTHER" id="PTHR16148:SF14">
    <property type="entry name" value="MYND-TYPE DOMAIN-CONTAINING PROTEIN"/>
    <property type="match status" value="1"/>
</dbReference>
<feature type="compositionally biased region" description="Low complexity" evidence="1">
    <location>
        <begin position="736"/>
        <end position="746"/>
    </location>
</feature>
<proteinExistence type="predicted"/>
<reference evidence="2" key="1">
    <citation type="submission" date="2022-08" db="EMBL/GenBank/DDBJ databases">
        <title>Novel sulfate-reducing endosymbionts in the free-living metamonad Anaeramoeba.</title>
        <authorList>
            <person name="Jerlstrom-Hultqvist J."/>
            <person name="Cepicka I."/>
            <person name="Gallot-Lavallee L."/>
            <person name="Salas-Leiva D."/>
            <person name="Curtis B.A."/>
            <person name="Zahonova K."/>
            <person name="Pipaliya S."/>
            <person name="Dacks J."/>
            <person name="Roger A.J."/>
        </authorList>
    </citation>
    <scope>NUCLEOTIDE SEQUENCE</scope>
    <source>
        <strain evidence="2">Schooner1</strain>
    </source>
</reference>
<feature type="compositionally biased region" description="Basic and acidic residues" evidence="1">
    <location>
        <begin position="852"/>
        <end position="883"/>
    </location>
</feature>
<feature type="compositionally biased region" description="Basic and acidic residues" evidence="1">
    <location>
        <begin position="900"/>
        <end position="911"/>
    </location>
</feature>
<feature type="compositionally biased region" description="Acidic residues" evidence="1">
    <location>
        <begin position="842"/>
        <end position="851"/>
    </location>
</feature>
<dbReference type="Gene3D" id="3.40.20.10">
    <property type="entry name" value="Severin"/>
    <property type="match status" value="1"/>
</dbReference>
<keyword evidence="3" id="KW-1185">Reference proteome</keyword>
<name>A0ABQ8XAE0_9EUKA</name>
<feature type="region of interest" description="Disordered" evidence="1">
    <location>
        <begin position="209"/>
        <end position="347"/>
    </location>
</feature>
<feature type="compositionally biased region" description="Basic residues" evidence="1">
    <location>
        <begin position="221"/>
        <end position="231"/>
    </location>
</feature>
<evidence type="ECO:0000256" key="1">
    <source>
        <dbReference type="SAM" id="MobiDB-lite"/>
    </source>
</evidence>
<feature type="compositionally biased region" description="Acidic residues" evidence="1">
    <location>
        <begin position="768"/>
        <end position="797"/>
    </location>
</feature>
<evidence type="ECO:0000313" key="2">
    <source>
        <dbReference type="EMBL" id="KAJ6229567.1"/>
    </source>
</evidence>
<feature type="compositionally biased region" description="Basic residues" evidence="1">
    <location>
        <begin position="143"/>
        <end position="152"/>
    </location>
</feature>
<gene>
    <name evidence="2" type="ORF">M0813_07797</name>
</gene>
<dbReference type="Proteomes" id="UP001150062">
    <property type="component" value="Unassembled WGS sequence"/>
</dbReference>
<dbReference type="PANTHER" id="PTHR16148">
    <property type="entry name" value="NF-KAPPA-B-REPRESSING FACTOR-RELATED"/>
    <property type="match status" value="1"/>
</dbReference>
<feature type="region of interest" description="Disordered" evidence="1">
    <location>
        <begin position="141"/>
        <end position="164"/>
    </location>
</feature>
<dbReference type="InterPro" id="IPR007122">
    <property type="entry name" value="Villin/Gelsolin"/>
</dbReference>
<dbReference type="SUPFAM" id="SSF55753">
    <property type="entry name" value="Actin depolymerizing proteins"/>
    <property type="match status" value="1"/>
</dbReference>
<feature type="region of interest" description="Disordered" evidence="1">
    <location>
        <begin position="732"/>
        <end position="922"/>
    </location>
</feature>
<feature type="compositionally biased region" description="Basic residues" evidence="1">
    <location>
        <begin position="312"/>
        <end position="328"/>
    </location>
</feature>
<dbReference type="InterPro" id="IPR029006">
    <property type="entry name" value="ADF-H/Gelsolin-like_dom_sf"/>
</dbReference>
<feature type="compositionally biased region" description="Polar residues" evidence="1">
    <location>
        <begin position="333"/>
        <end position="346"/>
    </location>
</feature>
<feature type="region of interest" description="Disordered" evidence="1">
    <location>
        <begin position="550"/>
        <end position="605"/>
    </location>
</feature>
<feature type="compositionally biased region" description="Basic residues" evidence="1">
    <location>
        <begin position="292"/>
        <end position="302"/>
    </location>
</feature>
<feature type="compositionally biased region" description="Acidic residues" evidence="1">
    <location>
        <begin position="747"/>
        <end position="760"/>
    </location>
</feature>
<feature type="compositionally biased region" description="Basic residues" evidence="1">
    <location>
        <begin position="263"/>
        <end position="279"/>
    </location>
</feature>
<sequence length="922" mass="106861">MSVQQTKSKLKDLLIELSDDELFEKEEEINFSDGSFEISSDNELSDNEIEVAVDDFDIDIDIDIDLDEDFDQDFEDELGFVSPNQNNKQQEINFLFQEVELLKNKIQDTKQEEKQKEQQKWEEIEKLKKDNILLQKRLDEMAKKKRTKKKSTTKNTTPTNRSFSTSRMLRFNRKPLTRPINPKKTTKPLKIKRTKTTQVRGRGRGRVKILKKNKGSGSGRGRGRGRGRGSTKKVTVPLKMKRRGTTTGVTKRPNVNSLEKGQTKKITKKRILSVRKHTNKTNNEKLQGSGRLRGRGRGRGRGRVRESGSGRGRGRGRARGRGRGRGKKKENNSKTINQRPRSSSMSAYGKFANNLRKKNTLQMANQKKTITAKKNNGKKKAVIQKKSKNLKKKLNVKIENNNSKTNKNQTNKNNHDVQEDGKIISIWKIFENDAIEVPVKEIAGIQQLESERCYLIQTNANLFMWNGSESTGRSRIKARKYSNTLLKTRPELKDKEVVRQMDGTEEISFLKLFMNGMDSNIVIKRKNRSIPDSPDINKLRKQLENIQKMNHSTIKNRKKAPLSSLMITNNNDDDNDDDNDNDNDNGNDNDNDNGNDNDNDNDDTLIIKPFNEKKIETFVGTQFEIDLLNSEKEFVCKGTITINENKLYFKTPSLVFLLKGIKGTNLLLHPKFEKMLCLKIKSKIKIIFQVDVTEIRKQIAEKYQKLPTNPTVLYTSNKISEKTGEIILSEIKTNENNSSNSNSGSDSDSDSDSNSDQLEDQGEKNENNEEEQQEENEQQQEENEEKNEEENEEEKEEEQQRELEQEEQQEQEQEQEEQEENEEQENKKMKEEKEEEQQRELEQEEQQEQDDNEHKEQKEKEEEENKKKKEENFKNENENEEKSSSNSGLNINLQNENENESEKIKESKSESDSNTEENSQEK</sequence>